<keyword evidence="1" id="KW-0732">Signal</keyword>
<feature type="signal peptide" evidence="1">
    <location>
        <begin position="1"/>
        <end position="30"/>
    </location>
</feature>
<dbReference type="AlphaFoldDB" id="A0A7W2DVQ6"/>
<dbReference type="Proteomes" id="UP000587608">
    <property type="component" value="Unassembled WGS sequence"/>
</dbReference>
<accession>A0A7W2DVQ6</accession>
<dbReference type="InterPro" id="IPR008928">
    <property type="entry name" value="6-hairpin_glycosidase_sf"/>
</dbReference>
<dbReference type="PANTHER" id="PTHR47791:SF3">
    <property type="entry name" value="MEIOTICALLY UP-REGULATED GENE 191 PROTEIN"/>
    <property type="match status" value="1"/>
</dbReference>
<organism evidence="2 3">
    <name type="scientific">Streptomyces griseoaurantiacus</name>
    <dbReference type="NCBI Taxonomy" id="68213"/>
    <lineage>
        <taxon>Bacteria</taxon>
        <taxon>Bacillati</taxon>
        <taxon>Actinomycetota</taxon>
        <taxon>Actinomycetes</taxon>
        <taxon>Kitasatosporales</taxon>
        <taxon>Streptomycetaceae</taxon>
        <taxon>Streptomyces</taxon>
        <taxon>Streptomyces aurantiacus group</taxon>
    </lineage>
</organism>
<proteinExistence type="predicted"/>
<gene>
    <name evidence="2" type="ORF">H1X69_21185</name>
</gene>
<feature type="chain" id="PRO_5031401356" evidence="1">
    <location>
        <begin position="31"/>
        <end position="622"/>
    </location>
</feature>
<dbReference type="GO" id="GO:0016787">
    <property type="term" value="F:hydrolase activity"/>
    <property type="evidence" value="ECO:0007669"/>
    <property type="project" value="UniProtKB-KW"/>
</dbReference>
<dbReference type="PANTHER" id="PTHR47791">
    <property type="entry name" value="MEIOTICALLY UP-REGULATED GENE 191 PROTEIN"/>
    <property type="match status" value="1"/>
</dbReference>
<evidence type="ECO:0000313" key="3">
    <source>
        <dbReference type="Proteomes" id="UP000587608"/>
    </source>
</evidence>
<dbReference type="Gene3D" id="1.50.10.20">
    <property type="match status" value="1"/>
</dbReference>
<evidence type="ECO:0000313" key="2">
    <source>
        <dbReference type="EMBL" id="MBA5223920.1"/>
    </source>
</evidence>
<dbReference type="GO" id="GO:0005975">
    <property type="term" value="P:carbohydrate metabolic process"/>
    <property type="evidence" value="ECO:0007669"/>
    <property type="project" value="InterPro"/>
</dbReference>
<dbReference type="EMBL" id="JACERG010000015">
    <property type="protein sequence ID" value="MBA5223920.1"/>
    <property type="molecule type" value="Genomic_DNA"/>
</dbReference>
<keyword evidence="2" id="KW-0378">Hydrolase</keyword>
<dbReference type="InterPro" id="IPR053169">
    <property type="entry name" value="MUG_Protein"/>
</dbReference>
<name>A0A7W2DVQ6_9ACTN</name>
<sequence>MRALSLLLSGLLVLTAAVAGVLALPTPSRAAANPVCALACDTLDPSRAQRETFPVADRTPGGRLLRLHVSDPDGMAWASIDRGAKGDAVWLDRSWDRGATWEGLLGRASVPAARTGTRTLMYNITDPVGHRRGWIRACGDAAGVTCTDWVYPTVCDGTRCDGGDPAGAPSDERPVPSTTLFGRTISLHVDQRGATAWGVIENGGPGDEIWLDRSWDEGAGWPEGSSLGRTQVPEGAGSTRTAVFATRDPRGLLYGGAVRACGREAGHQEGSCTAWARPAPSRARAAADALMASYHVNEGWWRSSWWNSAVALTAVVDFSRRTGDHEYDWAVARTFEQNRGVFPAGGRSSDPIEGHFISRAVDDAGWWAIAWLDAYDLTHERRYLDEAVTIASYLHTFWDTGTCGGGIYWNRERTYKNAVTNGLYLWITAALHQRLPGDTLWGSRASTAADWYLGSGLIGSSSLVNDGLTDACANNGQTVWSYNQGLAIGAFTQMWRSTGEARYLSTARRLADAALSSSRLTREGVLTEVCDTGTSTCDDNQKQFKGVFVRHLADLADATRSPAYRSYLRTQADSIWTADRDPLNRLGQRWAGGTPNTPGGTNVQDWRTQASALEALTAADGL</sequence>
<dbReference type="Pfam" id="PF03663">
    <property type="entry name" value="Glyco_hydro_76"/>
    <property type="match status" value="1"/>
</dbReference>
<comment type="caution">
    <text evidence="2">The sequence shown here is derived from an EMBL/GenBank/DDBJ whole genome shotgun (WGS) entry which is preliminary data.</text>
</comment>
<protein>
    <submittedName>
        <fullName evidence="2">Glycosyl hydrolase</fullName>
    </submittedName>
</protein>
<dbReference type="SUPFAM" id="SSF48208">
    <property type="entry name" value="Six-hairpin glycosidases"/>
    <property type="match status" value="1"/>
</dbReference>
<evidence type="ECO:0000256" key="1">
    <source>
        <dbReference type="SAM" id="SignalP"/>
    </source>
</evidence>
<dbReference type="RefSeq" id="WP_191853681.1">
    <property type="nucleotide sequence ID" value="NZ_JACERG010000015.1"/>
</dbReference>
<reference evidence="2 3" key="1">
    <citation type="submission" date="2020-07" db="EMBL/GenBank/DDBJ databases">
        <title>Differential regulation of undecylprodigiosin biosynthesis in the yeast-scavenging Streptomyces strain MBK6.</title>
        <authorList>
            <person name="Baral B."/>
            <person name="Siitonen V."/>
            <person name="Laughlin M."/>
            <person name="Yamada K."/>
            <person name="Ilomaeki M."/>
            <person name="Metsae-Ketelae M."/>
            <person name="Niemi J."/>
        </authorList>
    </citation>
    <scope>NUCLEOTIDE SEQUENCE [LARGE SCALE GENOMIC DNA]</scope>
    <source>
        <strain evidence="2 3">MBK6</strain>
    </source>
</reference>
<dbReference type="InterPro" id="IPR005198">
    <property type="entry name" value="Glyco_hydro_76"/>
</dbReference>